<comment type="function">
    <text evidence="2">Pyridoxal 5'-phosphate (PLP)-binding protein, which is involved in PLP homeostasis.</text>
</comment>
<evidence type="ECO:0000256" key="4">
    <source>
        <dbReference type="RuleBase" id="RU004514"/>
    </source>
</evidence>
<dbReference type="GO" id="GO:0030170">
    <property type="term" value="F:pyridoxal phosphate binding"/>
    <property type="evidence" value="ECO:0007669"/>
    <property type="project" value="UniProtKB-UniRule"/>
</dbReference>
<keyword evidence="7" id="KW-1185">Reference proteome</keyword>
<evidence type="ECO:0000256" key="3">
    <source>
        <dbReference type="PIRSR" id="PIRSR004848-1"/>
    </source>
</evidence>
<name>A0A2P8CXS5_9BACT</name>
<feature type="domain" description="Alanine racemase N-terminal" evidence="5">
    <location>
        <begin position="11"/>
        <end position="232"/>
    </location>
</feature>
<feature type="modified residue" description="N6-(pyridoxal phosphate)lysine" evidence="2 3">
    <location>
        <position position="39"/>
    </location>
</feature>
<dbReference type="OrthoDB" id="9804072at2"/>
<dbReference type="Gene3D" id="3.20.20.10">
    <property type="entry name" value="Alanine racemase"/>
    <property type="match status" value="1"/>
</dbReference>
<dbReference type="PANTHER" id="PTHR10146">
    <property type="entry name" value="PROLINE SYNTHETASE CO-TRANSCRIBED BACTERIAL HOMOLOG PROTEIN"/>
    <property type="match status" value="1"/>
</dbReference>
<dbReference type="SUPFAM" id="SSF51419">
    <property type="entry name" value="PLP-binding barrel"/>
    <property type="match status" value="1"/>
</dbReference>
<evidence type="ECO:0000313" key="6">
    <source>
        <dbReference type="EMBL" id="PSK89760.1"/>
    </source>
</evidence>
<dbReference type="InterPro" id="IPR029066">
    <property type="entry name" value="PLP-binding_barrel"/>
</dbReference>
<protein>
    <recommendedName>
        <fullName evidence="2">Pyridoxal phosphate homeostasis protein</fullName>
        <shortName evidence="2">PLP homeostasis protein</shortName>
    </recommendedName>
</protein>
<dbReference type="RefSeq" id="WP_106524570.1">
    <property type="nucleotide sequence ID" value="NZ_PYGD01000010.1"/>
</dbReference>
<evidence type="ECO:0000259" key="5">
    <source>
        <dbReference type="Pfam" id="PF01168"/>
    </source>
</evidence>
<reference evidence="6 7" key="1">
    <citation type="submission" date="2018-03" db="EMBL/GenBank/DDBJ databases">
        <title>Genomic Encyclopedia of Type Strains, Phase III (KMG-III): the genomes of soil and plant-associated and newly described type strains.</title>
        <authorList>
            <person name="Whitman W."/>
        </authorList>
    </citation>
    <scope>NUCLEOTIDE SEQUENCE [LARGE SCALE GENOMIC DNA]</scope>
    <source>
        <strain evidence="6 7">CGMCC 1.12700</strain>
    </source>
</reference>
<comment type="caution">
    <text evidence="6">The sequence shown here is derived from an EMBL/GenBank/DDBJ whole genome shotgun (WGS) entry which is preliminary data.</text>
</comment>
<evidence type="ECO:0000256" key="2">
    <source>
        <dbReference type="HAMAP-Rule" id="MF_02087"/>
    </source>
</evidence>
<dbReference type="EMBL" id="PYGD01000010">
    <property type="protein sequence ID" value="PSK89760.1"/>
    <property type="molecule type" value="Genomic_DNA"/>
</dbReference>
<dbReference type="FunFam" id="3.20.20.10:FF:000018">
    <property type="entry name" value="Pyridoxal phosphate homeostasis protein"/>
    <property type="match status" value="1"/>
</dbReference>
<gene>
    <name evidence="6" type="ORF">B0I18_11059</name>
</gene>
<dbReference type="Proteomes" id="UP000240572">
    <property type="component" value="Unassembled WGS sequence"/>
</dbReference>
<comment type="similarity">
    <text evidence="2 4">Belongs to the pyridoxal phosphate-binding protein YggS/PROSC family.</text>
</comment>
<dbReference type="PANTHER" id="PTHR10146:SF14">
    <property type="entry name" value="PYRIDOXAL PHOSPHATE HOMEOSTASIS PROTEIN"/>
    <property type="match status" value="1"/>
</dbReference>
<dbReference type="NCBIfam" id="TIGR00044">
    <property type="entry name" value="YggS family pyridoxal phosphate-dependent enzyme"/>
    <property type="match status" value="1"/>
</dbReference>
<organism evidence="6 7">
    <name type="scientific">Taibaiella chishuiensis</name>
    <dbReference type="NCBI Taxonomy" id="1434707"/>
    <lineage>
        <taxon>Bacteria</taxon>
        <taxon>Pseudomonadati</taxon>
        <taxon>Bacteroidota</taxon>
        <taxon>Chitinophagia</taxon>
        <taxon>Chitinophagales</taxon>
        <taxon>Chitinophagaceae</taxon>
        <taxon>Taibaiella</taxon>
    </lineage>
</organism>
<dbReference type="InterPro" id="IPR011078">
    <property type="entry name" value="PyrdxlP_homeostasis"/>
</dbReference>
<dbReference type="HAMAP" id="MF_02087">
    <property type="entry name" value="PLP_homeostasis"/>
    <property type="match status" value="1"/>
</dbReference>
<dbReference type="InterPro" id="IPR001608">
    <property type="entry name" value="Ala_racemase_N"/>
</dbReference>
<accession>A0A2P8CXS5</accession>
<evidence type="ECO:0000256" key="1">
    <source>
        <dbReference type="ARBA" id="ARBA00022898"/>
    </source>
</evidence>
<dbReference type="Pfam" id="PF01168">
    <property type="entry name" value="Ala_racemase_N"/>
    <property type="match status" value="1"/>
</dbReference>
<keyword evidence="1 2" id="KW-0663">Pyridoxal phosphate</keyword>
<dbReference type="CDD" id="cd00635">
    <property type="entry name" value="PLPDE_III_YBL036c_like"/>
    <property type="match status" value="1"/>
</dbReference>
<sequence length="249" mass="28065">MDTTRGIVHALAAVQQRIAQACRTAGRDPRGVRLLLATKTVSPDKIRIAIQAGANLIAENKVQEYKEKAAALADLPVERHFIGHLQTNKIKEVIRYVSCIQSVDRMSLVEELDKRLRATERHMDILLQVNTSRECSKFGLDPEAVPDFFKQVAQYDTLRIKGLMTIGLFDTDPERVRPCFRQLKSLRDELHRELPATAPPLELSMGMSGDLETAIAEGATIVRVGTAIFGARFYPDQYYWNENENKKTT</sequence>
<evidence type="ECO:0000313" key="7">
    <source>
        <dbReference type="Proteomes" id="UP000240572"/>
    </source>
</evidence>
<comment type="cofactor">
    <cofactor evidence="3">
        <name>pyridoxal 5'-phosphate</name>
        <dbReference type="ChEBI" id="CHEBI:597326"/>
    </cofactor>
</comment>
<dbReference type="PIRSF" id="PIRSF004848">
    <property type="entry name" value="YBL036c_PLPDEIII"/>
    <property type="match status" value="1"/>
</dbReference>
<dbReference type="AlphaFoldDB" id="A0A2P8CXS5"/>
<proteinExistence type="inferred from homology"/>